<organism evidence="4 5">
    <name type="scientific">Globisporangium ultimum (strain ATCC 200006 / CBS 805.95 / DAOM BR144)</name>
    <name type="common">Pythium ultimum</name>
    <dbReference type="NCBI Taxonomy" id="431595"/>
    <lineage>
        <taxon>Eukaryota</taxon>
        <taxon>Sar</taxon>
        <taxon>Stramenopiles</taxon>
        <taxon>Oomycota</taxon>
        <taxon>Peronosporomycetes</taxon>
        <taxon>Pythiales</taxon>
        <taxon>Pythiaceae</taxon>
        <taxon>Globisporangium</taxon>
    </lineage>
</organism>
<dbReference type="SUPFAM" id="SSF57756">
    <property type="entry name" value="Retrovirus zinc finger-like domains"/>
    <property type="match status" value="1"/>
</dbReference>
<evidence type="ECO:0000313" key="5">
    <source>
        <dbReference type="Proteomes" id="UP000019132"/>
    </source>
</evidence>
<evidence type="ECO:0000259" key="3">
    <source>
        <dbReference type="PROSITE" id="PS50158"/>
    </source>
</evidence>
<dbReference type="Pfam" id="PF03732">
    <property type="entry name" value="Retrotrans_gag"/>
    <property type="match status" value="1"/>
</dbReference>
<dbReference type="GO" id="GO:0003676">
    <property type="term" value="F:nucleic acid binding"/>
    <property type="evidence" value="ECO:0007669"/>
    <property type="project" value="InterPro"/>
</dbReference>
<accession>K3XCT9</accession>
<feature type="compositionally biased region" description="Polar residues" evidence="2">
    <location>
        <begin position="251"/>
        <end position="266"/>
    </location>
</feature>
<dbReference type="InterPro" id="IPR001878">
    <property type="entry name" value="Znf_CCHC"/>
</dbReference>
<dbReference type="EMBL" id="ADOS01001443">
    <property type="status" value="NOT_ANNOTATED_CDS"/>
    <property type="molecule type" value="Genomic_DNA"/>
</dbReference>
<dbReference type="VEuPathDB" id="FungiDB:PYU1_G015007"/>
<keyword evidence="1" id="KW-0862">Zinc</keyword>
<name>K3XCT9_GLOUD</name>
<dbReference type="SMART" id="SM00343">
    <property type="entry name" value="ZnF_C2HC"/>
    <property type="match status" value="1"/>
</dbReference>
<dbReference type="InParanoid" id="K3XCT9"/>
<dbReference type="Proteomes" id="UP000019132">
    <property type="component" value="Unassembled WGS sequence"/>
</dbReference>
<keyword evidence="1" id="KW-0479">Metal-binding</keyword>
<dbReference type="eggNOG" id="ENOG502SDKE">
    <property type="taxonomic scope" value="Eukaryota"/>
</dbReference>
<dbReference type="Pfam" id="PF00098">
    <property type="entry name" value="zf-CCHC"/>
    <property type="match status" value="1"/>
</dbReference>
<proteinExistence type="predicted"/>
<sequence>MHHDIVESRKQVATPVSSFKTVPLKLNVSPYRGGENEPLSRWFVELDAAITARQLRDPIQQVLFAMSKLAGRAKSWAYGKRLAEPHCFYDLDDFKRELKKAFEPPQSEFRARAEFLKLRQGKYDLHSYAQRARYLVSSIVDEPIDIPTQVVTFMTGLNDGPIRNQLFREYPKTLEGAISRAMQEEFSIKQAKFQGFPARPPRQPNVVHDGPEPMDISYISTPGNERPRNDGKCFRCGKPGHFARNCKVSLSDRQTAQGSRSNNYDRNNGRRFDRSQRSKNGNDQ</sequence>
<dbReference type="PANTHER" id="PTHR15503:SF22">
    <property type="entry name" value="TRANSPOSON TY3-I GAG POLYPROTEIN"/>
    <property type="match status" value="1"/>
</dbReference>
<dbReference type="PANTHER" id="PTHR15503">
    <property type="entry name" value="LDOC1 RELATED"/>
    <property type="match status" value="1"/>
</dbReference>
<evidence type="ECO:0000256" key="1">
    <source>
        <dbReference type="PROSITE-ProRule" id="PRU00047"/>
    </source>
</evidence>
<evidence type="ECO:0000313" key="4">
    <source>
        <dbReference type="EnsemblProtists" id="PYU1_T015038"/>
    </source>
</evidence>
<evidence type="ECO:0000256" key="2">
    <source>
        <dbReference type="SAM" id="MobiDB-lite"/>
    </source>
</evidence>
<dbReference type="EnsemblProtists" id="PYU1_T015038">
    <property type="protein sequence ID" value="PYU1_T015038"/>
    <property type="gene ID" value="PYU1_G015007"/>
</dbReference>
<dbReference type="InterPro" id="IPR005162">
    <property type="entry name" value="Retrotrans_gag_dom"/>
</dbReference>
<feature type="region of interest" description="Disordered" evidence="2">
    <location>
        <begin position="245"/>
        <end position="284"/>
    </location>
</feature>
<dbReference type="PROSITE" id="PS50158">
    <property type="entry name" value="ZF_CCHC"/>
    <property type="match status" value="1"/>
</dbReference>
<dbReference type="GO" id="GO:0008270">
    <property type="term" value="F:zinc ion binding"/>
    <property type="evidence" value="ECO:0007669"/>
    <property type="project" value="UniProtKB-KW"/>
</dbReference>
<dbReference type="AlphaFoldDB" id="K3XCT9"/>
<dbReference type="Gene3D" id="4.10.60.10">
    <property type="entry name" value="Zinc finger, CCHC-type"/>
    <property type="match status" value="1"/>
</dbReference>
<keyword evidence="1" id="KW-0863">Zinc-finger</keyword>
<dbReference type="InterPro" id="IPR036875">
    <property type="entry name" value="Znf_CCHC_sf"/>
</dbReference>
<reference evidence="4" key="3">
    <citation type="submission" date="2015-02" db="UniProtKB">
        <authorList>
            <consortium name="EnsemblProtists"/>
        </authorList>
    </citation>
    <scope>IDENTIFICATION</scope>
    <source>
        <strain evidence="4">DAOM BR144</strain>
    </source>
</reference>
<dbReference type="InterPro" id="IPR032567">
    <property type="entry name" value="RTL1-rel"/>
</dbReference>
<keyword evidence="5" id="KW-1185">Reference proteome</keyword>
<reference evidence="5" key="1">
    <citation type="journal article" date="2010" name="Genome Biol.">
        <title>Genome sequence of the necrotrophic plant pathogen Pythium ultimum reveals original pathogenicity mechanisms and effector repertoire.</title>
        <authorList>
            <person name="Levesque C.A."/>
            <person name="Brouwer H."/>
            <person name="Cano L."/>
            <person name="Hamilton J.P."/>
            <person name="Holt C."/>
            <person name="Huitema E."/>
            <person name="Raffaele S."/>
            <person name="Robideau G.P."/>
            <person name="Thines M."/>
            <person name="Win J."/>
            <person name="Zerillo M.M."/>
            <person name="Beakes G.W."/>
            <person name="Boore J.L."/>
            <person name="Busam D."/>
            <person name="Dumas B."/>
            <person name="Ferriera S."/>
            <person name="Fuerstenberg S.I."/>
            <person name="Gachon C.M."/>
            <person name="Gaulin E."/>
            <person name="Govers F."/>
            <person name="Grenville-Briggs L."/>
            <person name="Horner N."/>
            <person name="Hostetler J."/>
            <person name="Jiang R.H."/>
            <person name="Johnson J."/>
            <person name="Krajaejun T."/>
            <person name="Lin H."/>
            <person name="Meijer H.J."/>
            <person name="Moore B."/>
            <person name="Morris P."/>
            <person name="Phuntmart V."/>
            <person name="Puiu D."/>
            <person name="Shetty J."/>
            <person name="Stajich J.E."/>
            <person name="Tripathy S."/>
            <person name="Wawra S."/>
            <person name="van West P."/>
            <person name="Whitty B.R."/>
            <person name="Coutinho P.M."/>
            <person name="Henrissat B."/>
            <person name="Martin F."/>
            <person name="Thomas P.D."/>
            <person name="Tyler B.M."/>
            <person name="De Vries R.P."/>
            <person name="Kamoun S."/>
            <person name="Yandell M."/>
            <person name="Tisserat N."/>
            <person name="Buell C.R."/>
        </authorList>
    </citation>
    <scope>NUCLEOTIDE SEQUENCE</scope>
    <source>
        <strain evidence="5">DAOM:BR144</strain>
    </source>
</reference>
<protein>
    <recommendedName>
        <fullName evidence="3">CCHC-type domain-containing protein</fullName>
    </recommendedName>
</protein>
<feature type="domain" description="CCHC-type" evidence="3">
    <location>
        <begin position="232"/>
        <end position="247"/>
    </location>
</feature>
<reference evidence="5" key="2">
    <citation type="submission" date="2010-04" db="EMBL/GenBank/DDBJ databases">
        <authorList>
            <person name="Buell R."/>
            <person name="Hamilton J."/>
            <person name="Hostetler J."/>
        </authorList>
    </citation>
    <scope>NUCLEOTIDE SEQUENCE [LARGE SCALE GENOMIC DNA]</scope>
    <source>
        <strain evidence="5">DAOM:BR144</strain>
    </source>
</reference>
<feature type="compositionally biased region" description="Basic and acidic residues" evidence="2">
    <location>
        <begin position="267"/>
        <end position="284"/>
    </location>
</feature>
<dbReference type="HOGENOM" id="CLU_000384_7_2_1"/>